<dbReference type="EMBL" id="CP025430">
    <property type="protein sequence ID" value="AUH66027.1"/>
    <property type="molecule type" value="Genomic_DNA"/>
</dbReference>
<dbReference type="KEGG" id="pzh:CX676_19205"/>
<proteinExistence type="predicted"/>
<dbReference type="OrthoDB" id="581532at2"/>
<dbReference type="GO" id="GO:0030170">
    <property type="term" value="F:pyridoxal phosphate binding"/>
    <property type="evidence" value="ECO:0007669"/>
    <property type="project" value="InterPro"/>
</dbReference>
<evidence type="ECO:0000313" key="2">
    <source>
        <dbReference type="EMBL" id="AUH66027.1"/>
    </source>
</evidence>
<feature type="domain" description="MOSC" evidence="1">
    <location>
        <begin position="91"/>
        <end position="251"/>
    </location>
</feature>
<dbReference type="Proteomes" id="UP000234530">
    <property type="component" value="Chromosome"/>
</dbReference>
<dbReference type="InterPro" id="IPR011037">
    <property type="entry name" value="Pyrv_Knase-like_insert_dom_sf"/>
</dbReference>
<dbReference type="RefSeq" id="WP_101754006.1">
    <property type="nucleotide sequence ID" value="NZ_CP025430.1"/>
</dbReference>
<dbReference type="InterPro" id="IPR005302">
    <property type="entry name" value="MoCF_Sase_C"/>
</dbReference>
<accession>A0A2H5F3C2</accession>
<evidence type="ECO:0000259" key="1">
    <source>
        <dbReference type="PROSITE" id="PS51340"/>
    </source>
</evidence>
<organism evidence="2 3">
    <name type="scientific">Paracoccus zhejiangensis</name>
    <dbReference type="NCBI Taxonomy" id="1077935"/>
    <lineage>
        <taxon>Bacteria</taxon>
        <taxon>Pseudomonadati</taxon>
        <taxon>Pseudomonadota</taxon>
        <taxon>Alphaproteobacteria</taxon>
        <taxon>Rhodobacterales</taxon>
        <taxon>Paracoccaceae</taxon>
        <taxon>Paracoccus</taxon>
    </lineage>
</organism>
<dbReference type="Gene3D" id="2.40.33.20">
    <property type="entry name" value="PK beta-barrel domain-like"/>
    <property type="match status" value="1"/>
</dbReference>
<reference evidence="2 3" key="1">
    <citation type="journal article" date="2013" name="Antonie Van Leeuwenhoek">
        <title>Paracoccus zhejiangensis sp. nov., isolated from activated sludge in wastewater-treatment system.</title>
        <authorList>
            <person name="Wu Z.G."/>
            <person name="Zhang D.F."/>
            <person name="Liu Y.L."/>
            <person name="Wang F."/>
            <person name="Jiang X."/>
            <person name="Li C."/>
            <person name="Li S.P."/>
            <person name="Hong Q."/>
            <person name="Li W.J."/>
        </authorList>
    </citation>
    <scope>NUCLEOTIDE SEQUENCE [LARGE SCALE GENOMIC DNA]</scope>
    <source>
        <strain evidence="2 3">J6</strain>
    </source>
</reference>
<dbReference type="GO" id="GO:0030151">
    <property type="term" value="F:molybdenum ion binding"/>
    <property type="evidence" value="ECO:0007669"/>
    <property type="project" value="InterPro"/>
</dbReference>
<dbReference type="PROSITE" id="PS51340">
    <property type="entry name" value="MOSC"/>
    <property type="match status" value="1"/>
</dbReference>
<dbReference type="Pfam" id="PF03473">
    <property type="entry name" value="MOSC"/>
    <property type="match status" value="1"/>
</dbReference>
<dbReference type="GO" id="GO:0003824">
    <property type="term" value="F:catalytic activity"/>
    <property type="evidence" value="ECO:0007669"/>
    <property type="project" value="InterPro"/>
</dbReference>
<protein>
    <submittedName>
        <fullName evidence="2">Sulfurase</fullName>
    </submittedName>
</protein>
<gene>
    <name evidence="2" type="ORF">CX676_19205</name>
</gene>
<sequence length="251" mass="27289">MTARLAHIRSHPIKTLGADDLSDVVLTAGERLPGDRRYAVMHEAALKHLTDGQLTRWLPKAAFLRGAACFDLQAVKGGWREGRIALTHPDQPAIEIDPESADDRQALMDWLAPLWGADKSPPAQLVRGAEALTDQKTPLVSILSLSSLKALEDHLGQPLGIDRWRGNLWVEGWEPLAERAMVGQEIAIGDARLTVREPIGRCIATDADTATGKRQLDMLAALNDFTGDEDFGIFAEVTRGATIALGDEVHA</sequence>
<dbReference type="SUPFAM" id="SSF50800">
    <property type="entry name" value="PK beta-barrel domain-like"/>
    <property type="match status" value="1"/>
</dbReference>
<keyword evidence="3" id="KW-1185">Reference proteome</keyword>
<dbReference type="AlphaFoldDB" id="A0A2H5F3C2"/>
<name>A0A2H5F3C2_9RHOB</name>
<evidence type="ECO:0000313" key="3">
    <source>
        <dbReference type="Proteomes" id="UP000234530"/>
    </source>
</evidence>